<dbReference type="InterPro" id="IPR001646">
    <property type="entry name" value="5peptide_repeat"/>
</dbReference>
<dbReference type="PANTHER" id="PTHR42999:SF1">
    <property type="entry name" value="PENTAPEPTIDE REPEAT-CONTAINING PROTEIN"/>
    <property type="match status" value="1"/>
</dbReference>
<gene>
    <name evidence="1" type="ORF">EG849_08420</name>
</gene>
<dbReference type="OrthoDB" id="67652at2"/>
<evidence type="ECO:0000313" key="2">
    <source>
        <dbReference type="Proteomes" id="UP000271937"/>
    </source>
</evidence>
<protein>
    <submittedName>
        <fullName evidence="1">Pentapeptide repeat-containing protein</fullName>
    </submittedName>
</protein>
<accession>A0A3P3WAG1</accession>
<dbReference type="Pfam" id="PF00805">
    <property type="entry name" value="Pentapeptide"/>
    <property type="match status" value="1"/>
</dbReference>
<dbReference type="InterPro" id="IPR052949">
    <property type="entry name" value="PA_immunity-related"/>
</dbReference>
<comment type="caution">
    <text evidence="1">The sequence shown here is derived from an EMBL/GenBank/DDBJ whole genome shotgun (WGS) entry which is preliminary data.</text>
</comment>
<reference evidence="1 2" key="1">
    <citation type="submission" date="2018-11" db="EMBL/GenBank/DDBJ databases">
        <title>Flavobacterium sp. nov., YIM 102600 draft genome.</title>
        <authorList>
            <person name="Li G."/>
            <person name="Jiang Y."/>
        </authorList>
    </citation>
    <scope>NUCLEOTIDE SEQUENCE [LARGE SCALE GENOMIC DNA]</scope>
    <source>
        <strain evidence="1 2">YIM 102600</strain>
    </source>
</reference>
<dbReference type="PANTHER" id="PTHR42999">
    <property type="entry name" value="ANTIBIOTIC RESISTANCE PROTEIN MCBG"/>
    <property type="match status" value="1"/>
</dbReference>
<dbReference type="RefSeq" id="WP_125012642.1">
    <property type="nucleotide sequence ID" value="NZ_RQVR01000008.1"/>
</dbReference>
<sequence>MTETVHVVKTFSRVIYTEESVKNREFDHCTFIDCDLYGSDFSQSQFLDCTFKGCNLSMVKLNATSLKNVTFEACKLMGIAFEYCEDFLFEVKFNDCVLDFSSFANKKMAKTKFTKCSMQDVNFAGTNLLKAVFEEVNLNGASFERTNLTEADLSKAFNFSIDPENNVIKKAKFSLKDAGGLLEKYNLKLV</sequence>
<proteinExistence type="predicted"/>
<keyword evidence="2" id="KW-1185">Reference proteome</keyword>
<dbReference type="Gene3D" id="2.160.20.80">
    <property type="entry name" value="E3 ubiquitin-protein ligase SopA"/>
    <property type="match status" value="1"/>
</dbReference>
<dbReference type="SUPFAM" id="SSF141571">
    <property type="entry name" value="Pentapeptide repeat-like"/>
    <property type="match status" value="1"/>
</dbReference>
<name>A0A3P3WAG1_9FLAO</name>
<dbReference type="Pfam" id="PF13599">
    <property type="entry name" value="Pentapeptide_4"/>
    <property type="match status" value="1"/>
</dbReference>
<dbReference type="Proteomes" id="UP000271937">
    <property type="component" value="Unassembled WGS sequence"/>
</dbReference>
<dbReference type="EMBL" id="RQVR01000008">
    <property type="protein sequence ID" value="RRJ91408.1"/>
    <property type="molecule type" value="Genomic_DNA"/>
</dbReference>
<evidence type="ECO:0000313" key="1">
    <source>
        <dbReference type="EMBL" id="RRJ91408.1"/>
    </source>
</evidence>
<organism evidence="1 2">
    <name type="scientific">Flavobacterium macacae</name>
    <dbReference type="NCBI Taxonomy" id="2488993"/>
    <lineage>
        <taxon>Bacteria</taxon>
        <taxon>Pseudomonadati</taxon>
        <taxon>Bacteroidota</taxon>
        <taxon>Flavobacteriia</taxon>
        <taxon>Flavobacteriales</taxon>
        <taxon>Flavobacteriaceae</taxon>
        <taxon>Flavobacterium</taxon>
    </lineage>
</organism>
<dbReference type="AlphaFoldDB" id="A0A3P3WAG1"/>